<keyword evidence="4 5" id="KW-0472">Membrane</keyword>
<dbReference type="PANTHER" id="PTHR23508">
    <property type="entry name" value="CARBOXYLIC ACID TRANSPORTER PROTEIN HOMOLOG"/>
    <property type="match status" value="1"/>
</dbReference>
<dbReference type="Gene3D" id="1.20.1250.20">
    <property type="entry name" value="MFS general substrate transporter like domains"/>
    <property type="match status" value="2"/>
</dbReference>
<dbReference type="AlphaFoldDB" id="K9X289"/>
<dbReference type="PATRIC" id="fig|56107.3.peg.4451"/>
<dbReference type="InterPro" id="IPR036259">
    <property type="entry name" value="MFS_trans_sf"/>
</dbReference>
<dbReference type="Proteomes" id="UP000010475">
    <property type="component" value="Chromosome"/>
</dbReference>
<dbReference type="InterPro" id="IPR020846">
    <property type="entry name" value="MFS_dom"/>
</dbReference>
<feature type="transmembrane region" description="Helical" evidence="5">
    <location>
        <begin position="236"/>
        <end position="261"/>
    </location>
</feature>
<dbReference type="GO" id="GO:0005886">
    <property type="term" value="C:plasma membrane"/>
    <property type="evidence" value="ECO:0007669"/>
    <property type="project" value="UniProtKB-SubCell"/>
</dbReference>
<evidence type="ECO:0000313" key="7">
    <source>
        <dbReference type="EMBL" id="AFZ26161.1"/>
    </source>
</evidence>
<name>K9X289_9NOST</name>
<dbReference type="STRING" id="56107.Cylst_4051"/>
<feature type="transmembrane region" description="Helical" evidence="5">
    <location>
        <begin position="12"/>
        <end position="33"/>
    </location>
</feature>
<accession>K9X289</accession>
<dbReference type="GO" id="GO:0046943">
    <property type="term" value="F:carboxylic acid transmembrane transporter activity"/>
    <property type="evidence" value="ECO:0007669"/>
    <property type="project" value="TreeGrafter"/>
</dbReference>
<dbReference type="PANTHER" id="PTHR23508:SF10">
    <property type="entry name" value="CARBOXYLIC ACID TRANSPORTER PROTEIN HOMOLOG"/>
    <property type="match status" value="1"/>
</dbReference>
<feature type="transmembrane region" description="Helical" evidence="5">
    <location>
        <begin position="89"/>
        <end position="111"/>
    </location>
</feature>
<feature type="transmembrane region" description="Helical" evidence="5">
    <location>
        <begin position="339"/>
        <end position="360"/>
    </location>
</feature>
<evidence type="ECO:0000256" key="3">
    <source>
        <dbReference type="ARBA" id="ARBA00022989"/>
    </source>
</evidence>
<feature type="transmembrane region" description="Helical" evidence="5">
    <location>
        <begin position="53"/>
        <end position="77"/>
    </location>
</feature>
<dbReference type="InterPro" id="IPR011701">
    <property type="entry name" value="MFS"/>
</dbReference>
<dbReference type="eggNOG" id="COG2814">
    <property type="taxonomic scope" value="Bacteria"/>
</dbReference>
<evidence type="ECO:0000256" key="5">
    <source>
        <dbReference type="SAM" id="Phobius"/>
    </source>
</evidence>
<dbReference type="OrthoDB" id="9783227at2"/>
<evidence type="ECO:0000259" key="6">
    <source>
        <dbReference type="PROSITE" id="PS50850"/>
    </source>
</evidence>
<reference evidence="7 8" key="1">
    <citation type="submission" date="2012-06" db="EMBL/GenBank/DDBJ databases">
        <title>Finished chromosome of genome of Cylindrospermum stagnale PCC 7417.</title>
        <authorList>
            <consortium name="US DOE Joint Genome Institute"/>
            <person name="Gugger M."/>
            <person name="Coursin T."/>
            <person name="Rippka R."/>
            <person name="Tandeau De Marsac N."/>
            <person name="Huntemann M."/>
            <person name="Wei C.-L."/>
            <person name="Han J."/>
            <person name="Detter J.C."/>
            <person name="Han C."/>
            <person name="Tapia R."/>
            <person name="Chen A."/>
            <person name="Kyrpides N."/>
            <person name="Mavromatis K."/>
            <person name="Markowitz V."/>
            <person name="Szeto E."/>
            <person name="Ivanova N."/>
            <person name="Pagani I."/>
            <person name="Pati A."/>
            <person name="Goodwin L."/>
            <person name="Nordberg H.P."/>
            <person name="Cantor M.N."/>
            <person name="Hua S.X."/>
            <person name="Woyke T."/>
            <person name="Kerfeld C.A."/>
        </authorList>
    </citation>
    <scope>NUCLEOTIDE SEQUENCE [LARGE SCALE GENOMIC DNA]</scope>
    <source>
        <strain evidence="7 8">PCC 7417</strain>
    </source>
</reference>
<dbReference type="HOGENOM" id="CLU_001265_46_6_3"/>
<dbReference type="Pfam" id="PF07690">
    <property type="entry name" value="MFS_1"/>
    <property type="match status" value="1"/>
</dbReference>
<comment type="subcellular location">
    <subcellularLocation>
        <location evidence="1">Cell membrane</location>
        <topology evidence="1">Multi-pass membrane protein</topology>
    </subcellularLocation>
</comment>
<feature type="transmembrane region" description="Helical" evidence="5">
    <location>
        <begin position="181"/>
        <end position="202"/>
    </location>
</feature>
<keyword evidence="8" id="KW-1185">Reference proteome</keyword>
<feature type="transmembrane region" description="Helical" evidence="5">
    <location>
        <begin position="314"/>
        <end position="333"/>
    </location>
</feature>
<evidence type="ECO:0000313" key="8">
    <source>
        <dbReference type="Proteomes" id="UP000010475"/>
    </source>
</evidence>
<evidence type="ECO:0000256" key="2">
    <source>
        <dbReference type="ARBA" id="ARBA00022692"/>
    </source>
</evidence>
<protein>
    <submittedName>
        <fullName evidence="7">Arabinose efflux permease family protein</fullName>
    </submittedName>
</protein>
<feature type="transmembrane region" description="Helical" evidence="5">
    <location>
        <begin position="372"/>
        <end position="396"/>
    </location>
</feature>
<sequence>MLRLSRYQWTVLLAAWLGWGFNIFNSILFNYVAPNCVPTLLGLTIGSPEAKAATLFWTGLLTSLLLLGWAAGGVIFGQVADRIGRRKTLLLTMLIYALGTASCAFAPNIWVLMLCRIVASLGIGGEWASGAAMVAEVVPENSRVEAGALLYTSASAGLLLATFVNFQIAGVLFAGSPETSWRYVFLCGLIPAVVAFAISLFLKEPERWQRTATTTVPPKLGELFNRQNLPLTISSFLMALTALLTWWSCNAFIPVIATGLAQTSANAQGLGKSATLALVEQWKVIATNSFNLGGFIGTLLTIPAAKYLGRKKMFVVYFILSSAAIMVTFGLPLPPQIRLYLYFAIGISVFGVFGSFTYYLPELFPTRLRATGAGFCYNIGRVVAAIGPFLVGAIASQGANALNSGLQVLFWVGFIPLLGLAFMPWVIETKGQILAD</sequence>
<proteinExistence type="predicted"/>
<feature type="domain" description="Major facilitator superfamily (MFS) profile" evidence="6">
    <location>
        <begin position="11"/>
        <end position="431"/>
    </location>
</feature>
<dbReference type="SUPFAM" id="SSF103473">
    <property type="entry name" value="MFS general substrate transporter"/>
    <property type="match status" value="1"/>
</dbReference>
<evidence type="ECO:0000256" key="4">
    <source>
        <dbReference type="ARBA" id="ARBA00023136"/>
    </source>
</evidence>
<feature type="transmembrane region" description="Helical" evidence="5">
    <location>
        <begin position="150"/>
        <end position="175"/>
    </location>
</feature>
<feature type="transmembrane region" description="Helical" evidence="5">
    <location>
        <begin position="408"/>
        <end position="427"/>
    </location>
</feature>
<dbReference type="PROSITE" id="PS50850">
    <property type="entry name" value="MFS"/>
    <property type="match status" value="1"/>
</dbReference>
<dbReference type="KEGG" id="csg:Cylst_4051"/>
<keyword evidence="3 5" id="KW-1133">Transmembrane helix</keyword>
<keyword evidence="2 5" id="KW-0812">Transmembrane</keyword>
<dbReference type="RefSeq" id="WP_015209404.1">
    <property type="nucleotide sequence ID" value="NC_019757.1"/>
</dbReference>
<gene>
    <name evidence="7" type="ORF">Cylst_4051</name>
</gene>
<evidence type="ECO:0000256" key="1">
    <source>
        <dbReference type="ARBA" id="ARBA00004651"/>
    </source>
</evidence>
<organism evidence="7 8">
    <name type="scientific">Cylindrospermum stagnale PCC 7417</name>
    <dbReference type="NCBI Taxonomy" id="56107"/>
    <lineage>
        <taxon>Bacteria</taxon>
        <taxon>Bacillati</taxon>
        <taxon>Cyanobacteriota</taxon>
        <taxon>Cyanophyceae</taxon>
        <taxon>Nostocales</taxon>
        <taxon>Nostocaceae</taxon>
        <taxon>Cylindrospermum</taxon>
    </lineage>
</organism>
<dbReference type="EMBL" id="CP003642">
    <property type="protein sequence ID" value="AFZ26161.1"/>
    <property type="molecule type" value="Genomic_DNA"/>
</dbReference>